<dbReference type="Proteomes" id="UP001231189">
    <property type="component" value="Unassembled WGS sequence"/>
</dbReference>
<protein>
    <recommendedName>
        <fullName evidence="4">Retrotransposon Copia-like N-terminal domain-containing protein</fullName>
    </recommendedName>
</protein>
<name>A0AAD8SCK0_LOLMU</name>
<gene>
    <name evidence="2" type="ORF">QYE76_066686</name>
</gene>
<evidence type="ECO:0008006" key="4">
    <source>
        <dbReference type="Google" id="ProtNLM"/>
    </source>
</evidence>
<comment type="caution">
    <text evidence="2">The sequence shown here is derived from an EMBL/GenBank/DDBJ whole genome shotgun (WGS) entry which is preliminary data.</text>
</comment>
<keyword evidence="3" id="KW-1185">Reference proteome</keyword>
<dbReference type="PANTHER" id="PTHR47481:SF31">
    <property type="entry name" value="OS01G0873500 PROTEIN"/>
    <property type="match status" value="1"/>
</dbReference>
<dbReference type="EMBL" id="JAUUTY010000004">
    <property type="protein sequence ID" value="KAK1648881.1"/>
    <property type="molecule type" value="Genomic_DNA"/>
</dbReference>
<sequence length="411" mass="43798">MCKVFVLLTTSITEGLVDAILFNSATKILDEALIGLGMPPAAASVNNGIDLKTIALLHIAVIDFRSSAMASSSSNSPINLGLPPRELLTRDNHPLWRSQVLPAIRGAQLVGLLTGADPAPPSEIVDVPADKTTGAAVKMKTNPEYSAWIARDQTVLSYLLQSLSREVLPHVHRIESAAGVWRALEEMFTAQSEAKVTNLLVALANTKKLQVTTSEFLSKMQGLADELVAAGQMRLLPLSACSPRPSRSVSYTRMSMPMISASFSSMALLLRSSSPPPMLRPVNGAHATTMIATTTIMAGLAVTAVTAVTIEERIVVILAKMTARPIKDAVVAVATLEVAGVADVDVVALPHGLMSHAKFVTKKDTMPKIVGPVMQMMMTMVTKRSMLLMGSIQIGTKIRVPHITSPVNSII</sequence>
<feature type="chain" id="PRO_5042052689" description="Retrotransposon Copia-like N-terminal domain-containing protein" evidence="1">
    <location>
        <begin position="20"/>
        <end position="411"/>
    </location>
</feature>
<evidence type="ECO:0000313" key="3">
    <source>
        <dbReference type="Proteomes" id="UP001231189"/>
    </source>
</evidence>
<dbReference type="Pfam" id="PF14223">
    <property type="entry name" value="Retrotran_gag_2"/>
    <property type="match status" value="1"/>
</dbReference>
<keyword evidence="1" id="KW-0732">Signal</keyword>
<organism evidence="2 3">
    <name type="scientific">Lolium multiflorum</name>
    <name type="common">Italian ryegrass</name>
    <name type="synonym">Lolium perenne subsp. multiflorum</name>
    <dbReference type="NCBI Taxonomy" id="4521"/>
    <lineage>
        <taxon>Eukaryota</taxon>
        <taxon>Viridiplantae</taxon>
        <taxon>Streptophyta</taxon>
        <taxon>Embryophyta</taxon>
        <taxon>Tracheophyta</taxon>
        <taxon>Spermatophyta</taxon>
        <taxon>Magnoliopsida</taxon>
        <taxon>Liliopsida</taxon>
        <taxon>Poales</taxon>
        <taxon>Poaceae</taxon>
        <taxon>BOP clade</taxon>
        <taxon>Pooideae</taxon>
        <taxon>Poodae</taxon>
        <taxon>Poeae</taxon>
        <taxon>Poeae Chloroplast Group 2 (Poeae type)</taxon>
        <taxon>Loliodinae</taxon>
        <taxon>Loliinae</taxon>
        <taxon>Lolium</taxon>
    </lineage>
</organism>
<reference evidence="2" key="1">
    <citation type="submission" date="2023-07" db="EMBL/GenBank/DDBJ databases">
        <title>A chromosome-level genome assembly of Lolium multiflorum.</title>
        <authorList>
            <person name="Chen Y."/>
            <person name="Copetti D."/>
            <person name="Kolliker R."/>
            <person name="Studer B."/>
        </authorList>
    </citation>
    <scope>NUCLEOTIDE SEQUENCE</scope>
    <source>
        <strain evidence="2">02402/16</strain>
        <tissue evidence="2">Leaf</tissue>
    </source>
</reference>
<feature type="signal peptide" evidence="1">
    <location>
        <begin position="1"/>
        <end position="19"/>
    </location>
</feature>
<evidence type="ECO:0000313" key="2">
    <source>
        <dbReference type="EMBL" id="KAK1648881.1"/>
    </source>
</evidence>
<accession>A0AAD8SCK0</accession>
<dbReference type="PANTHER" id="PTHR47481">
    <property type="match status" value="1"/>
</dbReference>
<proteinExistence type="predicted"/>
<dbReference type="AlphaFoldDB" id="A0AAD8SCK0"/>
<evidence type="ECO:0000256" key="1">
    <source>
        <dbReference type="SAM" id="SignalP"/>
    </source>
</evidence>